<keyword evidence="3" id="KW-1185">Reference proteome</keyword>
<dbReference type="AlphaFoldDB" id="A0A422MZU4"/>
<evidence type="ECO:0000313" key="3">
    <source>
        <dbReference type="Proteomes" id="UP000283634"/>
    </source>
</evidence>
<organism evidence="2 3">
    <name type="scientific">Trypanosoma rangeli</name>
    <dbReference type="NCBI Taxonomy" id="5698"/>
    <lineage>
        <taxon>Eukaryota</taxon>
        <taxon>Discoba</taxon>
        <taxon>Euglenozoa</taxon>
        <taxon>Kinetoplastea</taxon>
        <taxon>Metakinetoplastina</taxon>
        <taxon>Trypanosomatida</taxon>
        <taxon>Trypanosomatidae</taxon>
        <taxon>Trypanosoma</taxon>
        <taxon>Herpetosoma</taxon>
    </lineage>
</organism>
<keyword evidence="1" id="KW-1133">Transmembrane helix</keyword>
<dbReference type="GeneID" id="40332536"/>
<dbReference type="Proteomes" id="UP000283634">
    <property type="component" value="Unassembled WGS sequence"/>
</dbReference>
<accession>A0A422MZU4</accession>
<proteinExistence type="predicted"/>
<comment type="caution">
    <text evidence="2">The sequence shown here is derived from an EMBL/GenBank/DDBJ whole genome shotgun (WGS) entry which is preliminary data.</text>
</comment>
<keyword evidence="1" id="KW-0812">Transmembrane</keyword>
<gene>
    <name evidence="2" type="ORF">TraAM80_08603</name>
</gene>
<feature type="transmembrane region" description="Helical" evidence="1">
    <location>
        <begin position="85"/>
        <end position="103"/>
    </location>
</feature>
<name>A0A422MZU4_TRYRA</name>
<dbReference type="RefSeq" id="XP_029234815.1">
    <property type="nucleotide sequence ID" value="XM_029385346.1"/>
</dbReference>
<protein>
    <submittedName>
        <fullName evidence="2">Uncharacterized protein</fullName>
    </submittedName>
</protein>
<evidence type="ECO:0000256" key="1">
    <source>
        <dbReference type="SAM" id="Phobius"/>
    </source>
</evidence>
<keyword evidence="1" id="KW-0472">Membrane</keyword>
<sequence>MGFDTVNGVAALQLLRPSPYLITGCERRHLTEAEAERHIMTKAVYLPQPLPTMRFAVVLLFIFFLLLQTALVASLHPPWGYRNGFATATIVALGVYPIVTVSLRSTDRI</sequence>
<evidence type="ECO:0000313" key="2">
    <source>
        <dbReference type="EMBL" id="RNE98756.1"/>
    </source>
</evidence>
<feature type="transmembrane region" description="Helical" evidence="1">
    <location>
        <begin position="55"/>
        <end position="73"/>
    </location>
</feature>
<reference evidence="2 3" key="1">
    <citation type="journal article" date="2018" name="BMC Genomics">
        <title>Genomic comparison of Trypanosoma conorhini and Trypanosoma rangeli to Trypanosoma cruzi strains of high and low virulence.</title>
        <authorList>
            <person name="Bradwell K.R."/>
            <person name="Koparde V.N."/>
            <person name="Matveyev A.V."/>
            <person name="Serrano M.G."/>
            <person name="Alves J.M."/>
            <person name="Parikh H."/>
            <person name="Huang B."/>
            <person name="Lee V."/>
            <person name="Espinosa-Alvarez O."/>
            <person name="Ortiz P.A."/>
            <person name="Costa-Martins A.G."/>
            <person name="Teixeira M.M."/>
            <person name="Buck G.A."/>
        </authorList>
    </citation>
    <scope>NUCLEOTIDE SEQUENCE [LARGE SCALE GENOMIC DNA]</scope>
    <source>
        <strain evidence="2 3">AM80</strain>
    </source>
</reference>
<dbReference type="EMBL" id="MKGL01000437">
    <property type="protein sequence ID" value="RNE98756.1"/>
    <property type="molecule type" value="Genomic_DNA"/>
</dbReference>